<evidence type="ECO:0000313" key="5">
    <source>
        <dbReference type="Proteomes" id="UP000281192"/>
    </source>
</evidence>
<accession>A0A2N5CZ19</accession>
<name>A0A2N5CZ19_9CAUL</name>
<protein>
    <submittedName>
        <fullName evidence="3">MarR family transcriptional regulator</fullName>
    </submittedName>
</protein>
<evidence type="ECO:0000313" key="4">
    <source>
        <dbReference type="Proteomes" id="UP000234483"/>
    </source>
</evidence>
<dbReference type="InterPro" id="IPR036388">
    <property type="entry name" value="WH-like_DNA-bd_sf"/>
</dbReference>
<dbReference type="KEGG" id="cfh:C1707_02995"/>
<dbReference type="Gene3D" id="1.10.10.10">
    <property type="entry name" value="Winged helix-like DNA-binding domain superfamily/Winged helix DNA-binding domain"/>
    <property type="match status" value="1"/>
</dbReference>
<dbReference type="SUPFAM" id="SSF46785">
    <property type="entry name" value="Winged helix' DNA-binding domain"/>
    <property type="match status" value="1"/>
</dbReference>
<dbReference type="PRINTS" id="PR00598">
    <property type="entry name" value="HTHMARR"/>
</dbReference>
<dbReference type="PANTHER" id="PTHR33164">
    <property type="entry name" value="TRANSCRIPTIONAL REGULATOR, MARR FAMILY"/>
    <property type="match status" value="1"/>
</dbReference>
<organism evidence="3 4">
    <name type="scientific">Caulobacter flavus</name>
    <dbReference type="NCBI Taxonomy" id="1679497"/>
    <lineage>
        <taxon>Bacteria</taxon>
        <taxon>Pseudomonadati</taxon>
        <taxon>Pseudomonadota</taxon>
        <taxon>Alphaproteobacteria</taxon>
        <taxon>Caulobacterales</taxon>
        <taxon>Caulobacteraceae</taxon>
        <taxon>Caulobacter</taxon>
    </lineage>
</organism>
<dbReference type="OrthoDB" id="511972at2"/>
<dbReference type="EMBL" id="CP026100">
    <property type="protein sequence ID" value="AYV45294.1"/>
    <property type="molecule type" value="Genomic_DNA"/>
</dbReference>
<dbReference type="AlphaFoldDB" id="A0A2N5CZ19"/>
<reference evidence="3 4" key="1">
    <citation type="submission" date="2017-12" db="EMBL/GenBank/DDBJ databases">
        <title>The genome sequence of Caulobacter flavus CGMCC1 15093.</title>
        <authorList>
            <person name="Gao J."/>
            <person name="Mao X."/>
            <person name="Sun J."/>
        </authorList>
    </citation>
    <scope>NUCLEOTIDE SEQUENCE [LARGE SCALE GENOMIC DNA]</scope>
    <source>
        <strain evidence="3 4">CGMCC1 15093</strain>
    </source>
</reference>
<dbReference type="Proteomes" id="UP000234483">
    <property type="component" value="Unassembled WGS sequence"/>
</dbReference>
<proteinExistence type="predicted"/>
<evidence type="ECO:0000259" key="1">
    <source>
        <dbReference type="PROSITE" id="PS50995"/>
    </source>
</evidence>
<dbReference type="PROSITE" id="PS50995">
    <property type="entry name" value="HTH_MARR_2"/>
    <property type="match status" value="1"/>
</dbReference>
<dbReference type="SMART" id="SM00347">
    <property type="entry name" value="HTH_MARR"/>
    <property type="match status" value="1"/>
</dbReference>
<reference evidence="2 5" key="2">
    <citation type="submission" date="2018-01" db="EMBL/GenBank/DDBJ databases">
        <title>Complete genome sequence of Caulobacter flavus RHGG3.</title>
        <authorList>
            <person name="Yang E."/>
        </authorList>
    </citation>
    <scope>NUCLEOTIDE SEQUENCE [LARGE SCALE GENOMIC DNA]</scope>
    <source>
        <strain evidence="2 5">RHGG3</strain>
    </source>
</reference>
<sequence>MSPPPAPPPDRRLVFLLAAGHRRVQRWIEARLATDGGGLTSAQSGVLFYLGAADGALIGETAEALDLAPSAMTGLVDRMTRAGLVERRPDPKDGRALRLHLTDHGRAARAEAKAGLAHLNAHLTEGFTDDEIAVVARWLSSLQTKFPKGDATP</sequence>
<dbReference type="Pfam" id="PF12802">
    <property type="entry name" value="MarR_2"/>
    <property type="match status" value="1"/>
</dbReference>
<dbReference type="EMBL" id="PJRQ01000008">
    <property type="protein sequence ID" value="PLR19025.1"/>
    <property type="molecule type" value="Genomic_DNA"/>
</dbReference>
<dbReference type="GO" id="GO:0003700">
    <property type="term" value="F:DNA-binding transcription factor activity"/>
    <property type="evidence" value="ECO:0007669"/>
    <property type="project" value="InterPro"/>
</dbReference>
<dbReference type="GO" id="GO:0006950">
    <property type="term" value="P:response to stress"/>
    <property type="evidence" value="ECO:0007669"/>
    <property type="project" value="TreeGrafter"/>
</dbReference>
<evidence type="ECO:0000313" key="2">
    <source>
        <dbReference type="EMBL" id="AYV45294.1"/>
    </source>
</evidence>
<dbReference type="Proteomes" id="UP000281192">
    <property type="component" value="Chromosome"/>
</dbReference>
<dbReference type="PANTHER" id="PTHR33164:SF107">
    <property type="entry name" value="TRANSCRIPTIONAL REGULATORY PROTEIN"/>
    <property type="match status" value="1"/>
</dbReference>
<dbReference type="RefSeq" id="WP_101711584.1">
    <property type="nucleotide sequence ID" value="NZ_CP026100.1"/>
</dbReference>
<dbReference type="InterPro" id="IPR039422">
    <property type="entry name" value="MarR/SlyA-like"/>
</dbReference>
<dbReference type="InterPro" id="IPR036390">
    <property type="entry name" value="WH_DNA-bd_sf"/>
</dbReference>
<dbReference type="InterPro" id="IPR000835">
    <property type="entry name" value="HTH_MarR-typ"/>
</dbReference>
<gene>
    <name evidence="2" type="ORF">C1707_02995</name>
    <name evidence="3" type="ORF">CFHF_03175</name>
</gene>
<keyword evidence="5" id="KW-1185">Reference proteome</keyword>
<evidence type="ECO:0000313" key="3">
    <source>
        <dbReference type="EMBL" id="PLR19025.1"/>
    </source>
</evidence>
<feature type="domain" description="HTH marR-type" evidence="1">
    <location>
        <begin position="10"/>
        <end position="144"/>
    </location>
</feature>